<evidence type="ECO:0000313" key="11">
    <source>
        <dbReference type="EMBL" id="SKA61630.1"/>
    </source>
</evidence>
<name>A0A1T4V9G7_9FIRM</name>
<keyword evidence="4" id="KW-0004">4Fe-4S</keyword>
<keyword evidence="5" id="KW-0662">Pyridine nucleotide biosynthesis</keyword>
<dbReference type="SUPFAM" id="SSF142754">
    <property type="entry name" value="NadA-like"/>
    <property type="match status" value="1"/>
</dbReference>
<evidence type="ECO:0000256" key="10">
    <source>
        <dbReference type="NCBIfam" id="TIGR00550"/>
    </source>
</evidence>
<dbReference type="EMBL" id="FUXZ01000003">
    <property type="protein sequence ID" value="SKA61630.1"/>
    <property type="molecule type" value="Genomic_DNA"/>
</dbReference>
<dbReference type="InterPro" id="IPR003473">
    <property type="entry name" value="NadA"/>
</dbReference>
<keyword evidence="9" id="KW-0411">Iron-sulfur</keyword>
<evidence type="ECO:0000256" key="8">
    <source>
        <dbReference type="ARBA" id="ARBA00023004"/>
    </source>
</evidence>
<dbReference type="STRING" id="39495.SAMN02745111_00515"/>
<evidence type="ECO:0000256" key="3">
    <source>
        <dbReference type="ARBA" id="ARBA00012669"/>
    </source>
</evidence>
<proteinExistence type="predicted"/>
<keyword evidence="6" id="KW-0808">Transferase</keyword>
<accession>A0A1T4V9G7</accession>
<evidence type="ECO:0000256" key="1">
    <source>
        <dbReference type="ARBA" id="ARBA00001966"/>
    </source>
</evidence>
<dbReference type="RefSeq" id="WP_078765403.1">
    <property type="nucleotide sequence ID" value="NZ_FUXZ01000003.1"/>
</dbReference>
<evidence type="ECO:0000256" key="2">
    <source>
        <dbReference type="ARBA" id="ARBA00005065"/>
    </source>
</evidence>
<gene>
    <name evidence="11" type="ORF">SAMN02745111_00515</name>
</gene>
<reference evidence="11 12" key="1">
    <citation type="submission" date="2017-02" db="EMBL/GenBank/DDBJ databases">
        <authorList>
            <person name="Peterson S.W."/>
        </authorList>
    </citation>
    <scope>NUCLEOTIDE SEQUENCE [LARGE SCALE GENOMIC DNA]</scope>
    <source>
        <strain evidence="11 12">ATCC 35992</strain>
    </source>
</reference>
<dbReference type="EC" id="2.5.1.72" evidence="3 10"/>
<evidence type="ECO:0000256" key="5">
    <source>
        <dbReference type="ARBA" id="ARBA00022642"/>
    </source>
</evidence>
<keyword evidence="7" id="KW-0479">Metal-binding</keyword>
<dbReference type="Pfam" id="PF02445">
    <property type="entry name" value="NadA"/>
    <property type="match status" value="1"/>
</dbReference>
<protein>
    <recommendedName>
        <fullName evidence="3 10">Quinolinate synthase</fullName>
        <ecNumber evidence="3 10">2.5.1.72</ecNumber>
    </recommendedName>
</protein>
<dbReference type="PANTHER" id="PTHR30573:SF0">
    <property type="entry name" value="QUINOLINATE SYNTHASE, CHLOROPLASTIC"/>
    <property type="match status" value="1"/>
</dbReference>
<organism evidence="11 12">
    <name type="scientific">Eubacterium uniforme</name>
    <dbReference type="NCBI Taxonomy" id="39495"/>
    <lineage>
        <taxon>Bacteria</taxon>
        <taxon>Bacillati</taxon>
        <taxon>Bacillota</taxon>
        <taxon>Clostridia</taxon>
        <taxon>Eubacteriales</taxon>
        <taxon>Eubacteriaceae</taxon>
        <taxon>Eubacterium</taxon>
    </lineage>
</organism>
<evidence type="ECO:0000256" key="6">
    <source>
        <dbReference type="ARBA" id="ARBA00022679"/>
    </source>
</evidence>
<dbReference type="Gene3D" id="3.40.50.10800">
    <property type="entry name" value="NadA-like"/>
    <property type="match status" value="3"/>
</dbReference>
<dbReference type="OrthoDB" id="9801204at2"/>
<dbReference type="Proteomes" id="UP000190814">
    <property type="component" value="Unassembled WGS sequence"/>
</dbReference>
<comment type="pathway">
    <text evidence="2">Cofactor biosynthesis; NAD(+) biosynthesis; quinolinate from iminoaspartate: step 1/1.</text>
</comment>
<evidence type="ECO:0000256" key="4">
    <source>
        <dbReference type="ARBA" id="ARBA00022485"/>
    </source>
</evidence>
<dbReference type="GO" id="GO:0034628">
    <property type="term" value="P:'de novo' NAD+ biosynthetic process from L-aspartate"/>
    <property type="evidence" value="ECO:0007669"/>
    <property type="project" value="TreeGrafter"/>
</dbReference>
<dbReference type="InterPro" id="IPR036094">
    <property type="entry name" value="NadA_sf"/>
</dbReference>
<dbReference type="GO" id="GO:0008987">
    <property type="term" value="F:quinolinate synthetase A activity"/>
    <property type="evidence" value="ECO:0007669"/>
    <property type="project" value="UniProtKB-UniRule"/>
</dbReference>
<dbReference type="NCBIfam" id="NF006878">
    <property type="entry name" value="PRK09375.1-2"/>
    <property type="match status" value="1"/>
</dbReference>
<dbReference type="GO" id="GO:0051539">
    <property type="term" value="F:4 iron, 4 sulfur cluster binding"/>
    <property type="evidence" value="ECO:0007669"/>
    <property type="project" value="UniProtKB-KW"/>
</dbReference>
<evidence type="ECO:0000256" key="9">
    <source>
        <dbReference type="ARBA" id="ARBA00023014"/>
    </source>
</evidence>
<dbReference type="PANTHER" id="PTHR30573">
    <property type="entry name" value="QUINOLINATE SYNTHETASE A"/>
    <property type="match status" value="1"/>
</dbReference>
<dbReference type="AlphaFoldDB" id="A0A1T4V9G7"/>
<dbReference type="GO" id="GO:0046872">
    <property type="term" value="F:metal ion binding"/>
    <property type="evidence" value="ECO:0007669"/>
    <property type="project" value="UniProtKB-KW"/>
</dbReference>
<evidence type="ECO:0000256" key="7">
    <source>
        <dbReference type="ARBA" id="ARBA00022723"/>
    </source>
</evidence>
<keyword evidence="12" id="KW-1185">Reference proteome</keyword>
<keyword evidence="8" id="KW-0408">Iron</keyword>
<dbReference type="UniPathway" id="UPA00253">
    <property type="reaction ID" value="UER00327"/>
</dbReference>
<evidence type="ECO:0000313" key="12">
    <source>
        <dbReference type="Proteomes" id="UP000190814"/>
    </source>
</evidence>
<dbReference type="GO" id="GO:0005829">
    <property type="term" value="C:cytosol"/>
    <property type="evidence" value="ECO:0007669"/>
    <property type="project" value="TreeGrafter"/>
</dbReference>
<dbReference type="NCBIfam" id="TIGR00550">
    <property type="entry name" value="nadA"/>
    <property type="match status" value="1"/>
</dbReference>
<comment type="cofactor">
    <cofactor evidence="1">
        <name>[4Fe-4S] cluster</name>
        <dbReference type="ChEBI" id="CHEBI:49883"/>
    </cofactor>
</comment>
<sequence>MTIAEMQEEILRIKKEKNICILAHAYQADEILEIADYVGDSYGLALNARDDDKKTVLMCGVRFMAETVKIISPEKKVILPAPDAGCPMAEQLDIELLEALKAKYPDHTVVAYINTTAELKTICDVCVTSSAALRIVKNIDNDKILFIPDPNLGKWVAKQLPEKEFKFVNGGCPTHCRIMKDEAIKAKKAHPDALLLVHPECQPEVTELSDYAGSTTGIMDYAKNSDKKEFIIGTENSIVSHLQHMCPDKLFYPLSKDCVCHNMKLTTLADVYNALLGKTGEEITMDEDVRIKAKKCIDKMLELS</sequence>